<dbReference type="WBParaSite" id="nRc.2.0.1.t33090-RA">
    <property type="protein sequence ID" value="nRc.2.0.1.t33090-RA"/>
    <property type="gene ID" value="nRc.2.0.1.g33090"/>
</dbReference>
<accession>A0A915K2R8</accession>
<sequence>MPSRAFSSAMLMTTSSAAGGWSSISAIGSSFVVKGSVSVLAMIVATGGDCSGVAGRARLVGGGVGFDVVWLDVTNARCSGH</sequence>
<proteinExistence type="predicted"/>
<dbReference type="Proteomes" id="UP000887565">
    <property type="component" value="Unplaced"/>
</dbReference>
<name>A0A915K2R8_ROMCU</name>
<keyword evidence="1" id="KW-1185">Reference proteome</keyword>
<evidence type="ECO:0000313" key="2">
    <source>
        <dbReference type="WBParaSite" id="nRc.2.0.1.t33090-RA"/>
    </source>
</evidence>
<organism evidence="1 2">
    <name type="scientific">Romanomermis culicivorax</name>
    <name type="common">Nematode worm</name>
    <dbReference type="NCBI Taxonomy" id="13658"/>
    <lineage>
        <taxon>Eukaryota</taxon>
        <taxon>Metazoa</taxon>
        <taxon>Ecdysozoa</taxon>
        <taxon>Nematoda</taxon>
        <taxon>Enoplea</taxon>
        <taxon>Dorylaimia</taxon>
        <taxon>Mermithida</taxon>
        <taxon>Mermithoidea</taxon>
        <taxon>Mermithidae</taxon>
        <taxon>Romanomermis</taxon>
    </lineage>
</organism>
<dbReference type="AlphaFoldDB" id="A0A915K2R8"/>
<protein>
    <submittedName>
        <fullName evidence="2">Secreted protein</fullName>
    </submittedName>
</protein>
<evidence type="ECO:0000313" key="1">
    <source>
        <dbReference type="Proteomes" id="UP000887565"/>
    </source>
</evidence>
<reference evidence="2" key="1">
    <citation type="submission" date="2022-11" db="UniProtKB">
        <authorList>
            <consortium name="WormBaseParasite"/>
        </authorList>
    </citation>
    <scope>IDENTIFICATION</scope>
</reference>